<name>A0A504JCU6_9FLAO</name>
<proteinExistence type="predicted"/>
<evidence type="ECO:0000313" key="2">
    <source>
        <dbReference type="Proteomes" id="UP000315540"/>
    </source>
</evidence>
<comment type="caution">
    <text evidence="1">The sequence shown here is derived from an EMBL/GenBank/DDBJ whole genome shotgun (WGS) entry which is preliminary data.</text>
</comment>
<dbReference type="RefSeq" id="WP_140588713.1">
    <property type="nucleotide sequence ID" value="NZ_VFWZ01000001.1"/>
</dbReference>
<organism evidence="1 2">
    <name type="scientific">Aquimarina algicola</name>
    <dbReference type="NCBI Taxonomy" id="2589995"/>
    <lineage>
        <taxon>Bacteria</taxon>
        <taxon>Pseudomonadati</taxon>
        <taxon>Bacteroidota</taxon>
        <taxon>Flavobacteriia</taxon>
        <taxon>Flavobacteriales</taxon>
        <taxon>Flavobacteriaceae</taxon>
        <taxon>Aquimarina</taxon>
    </lineage>
</organism>
<dbReference type="PROSITE" id="PS51257">
    <property type="entry name" value="PROKAR_LIPOPROTEIN"/>
    <property type="match status" value="1"/>
</dbReference>
<dbReference type="EMBL" id="VFWZ01000001">
    <property type="protein sequence ID" value="TPN88816.1"/>
    <property type="molecule type" value="Genomic_DNA"/>
</dbReference>
<protein>
    <submittedName>
        <fullName evidence="1">Outer membrane lipoprotein-sorting protein</fullName>
    </submittedName>
</protein>
<reference evidence="1 2" key="1">
    <citation type="submission" date="2019-06" db="EMBL/GenBank/DDBJ databases">
        <authorList>
            <person name="Meng X."/>
        </authorList>
    </citation>
    <scope>NUCLEOTIDE SEQUENCE [LARGE SCALE GENOMIC DNA]</scope>
    <source>
        <strain evidence="1 2">M625</strain>
    </source>
</reference>
<dbReference type="Proteomes" id="UP000315540">
    <property type="component" value="Unassembled WGS sequence"/>
</dbReference>
<keyword evidence="1" id="KW-0449">Lipoprotein</keyword>
<dbReference type="OrthoDB" id="1490620at2"/>
<dbReference type="AlphaFoldDB" id="A0A504JCU6"/>
<accession>A0A504JCU6</accession>
<evidence type="ECO:0000313" key="1">
    <source>
        <dbReference type="EMBL" id="TPN88816.1"/>
    </source>
</evidence>
<sequence length="279" mass="31715">MKKLIYVFALCSLIACQSNTKTDKTATATTNEDVIVQSQPKTARQYIEHAINAIGGSKALYNKGTVTYDYEYRAPEGPNAITLIGKETYMFEGERSYASFTTHSLTGANGKVVEGYDGKNAWVTFDGKVSDNEQANGVARFLRKTNYYWFAMFYKLLDPGVNQEFLSDQTVNGKDCKRIKITFGDDVGDGQDTYVIYVNKETKLIEQFLFTIVGFGVTDPFLMTFDYETIEDIKIPTKRRYIESDWDGNIKGKNYYITNWTNIKFGVELDTSMFEKPLL</sequence>
<gene>
    <name evidence="1" type="ORF">FHK87_00970</name>
</gene>
<keyword evidence="2" id="KW-1185">Reference proteome</keyword>